<dbReference type="EMBL" id="BMGJ01000003">
    <property type="protein sequence ID" value="GGD57480.1"/>
    <property type="molecule type" value="Genomic_DNA"/>
</dbReference>
<comment type="caution">
    <text evidence="1">The sequence shown here is derived from an EMBL/GenBank/DDBJ whole genome shotgun (WGS) entry which is preliminary data.</text>
</comment>
<evidence type="ECO:0000313" key="1">
    <source>
        <dbReference type="EMBL" id="GGD57480.1"/>
    </source>
</evidence>
<evidence type="ECO:0008006" key="3">
    <source>
        <dbReference type="Google" id="ProtNLM"/>
    </source>
</evidence>
<reference evidence="2" key="1">
    <citation type="journal article" date="2019" name="Int. J. Syst. Evol. Microbiol.">
        <title>The Global Catalogue of Microorganisms (GCM) 10K type strain sequencing project: providing services to taxonomists for standard genome sequencing and annotation.</title>
        <authorList>
            <consortium name="The Broad Institute Genomics Platform"/>
            <consortium name="The Broad Institute Genome Sequencing Center for Infectious Disease"/>
            <person name="Wu L."/>
            <person name="Ma J."/>
        </authorList>
    </citation>
    <scope>NUCLEOTIDE SEQUENCE [LARGE SCALE GENOMIC DNA]</scope>
    <source>
        <strain evidence="2">CGMCC 1.12923</strain>
    </source>
</reference>
<evidence type="ECO:0000313" key="2">
    <source>
        <dbReference type="Proteomes" id="UP000614272"/>
    </source>
</evidence>
<protein>
    <recommendedName>
        <fullName evidence="3">HAD family hydrolase</fullName>
    </recommendedName>
</protein>
<keyword evidence="2" id="KW-1185">Reference proteome</keyword>
<dbReference type="Proteomes" id="UP000614272">
    <property type="component" value="Unassembled WGS sequence"/>
</dbReference>
<organism evidence="1 2">
    <name type="scientific">Lacimicrobium alkaliphilum</name>
    <dbReference type="NCBI Taxonomy" id="1526571"/>
    <lineage>
        <taxon>Bacteria</taxon>
        <taxon>Pseudomonadati</taxon>
        <taxon>Pseudomonadota</taxon>
        <taxon>Gammaproteobacteria</taxon>
        <taxon>Alteromonadales</taxon>
        <taxon>Alteromonadaceae</taxon>
        <taxon>Lacimicrobium</taxon>
    </lineage>
</organism>
<accession>A0ABQ1R677</accession>
<proteinExistence type="predicted"/>
<sequence length="358" mass="40572">MGGSFSGMNKGVVLRDFGYNFLGPICSEYMASLAEHARENQIQKLVFLAREGYFFRQAYERLADQGAVTSLPHVYLHASRTFLFRISIGDRQTWRWSLANKFSGSLRQLLEGRFGFTSRQIEEIFSADELAVNWVLPYESEALQAHLSLHIDALKQCVQSSRQVYLDYLQSLGLHGAKGLLMVDVGYAGTIQKLLTRLLETNTHGIYFIATREGIHQIGRHTATMNGVYKSGVKMGDGYLMLDRSLFLESLLTSPDGQFVDIARASEFSDPPFHFVFGRTAYPQQHFHELSLIFAGALEAMVHNFDQGVRFSAQEIEHHYDLYVSRRDMFPRATWPLFDVDDAISGNGNVNPMRLFGL</sequence>
<gene>
    <name evidence="1" type="ORF">GCM10011357_11120</name>
</gene>
<name>A0ABQ1R677_9ALTE</name>